<dbReference type="AlphaFoldDB" id="A0A370I1C1"/>
<dbReference type="Proteomes" id="UP000254869">
    <property type="component" value="Unassembled WGS sequence"/>
</dbReference>
<keyword evidence="6 12" id="KW-0418">Kinase</keyword>
<dbReference type="FunFam" id="1.10.510.10:FF:000306">
    <property type="entry name" value="Serine/threonine protein kinase"/>
    <property type="match status" value="1"/>
</dbReference>
<dbReference type="InterPro" id="IPR011009">
    <property type="entry name" value="Kinase-like_dom_sf"/>
</dbReference>
<evidence type="ECO:0000256" key="2">
    <source>
        <dbReference type="ARBA" id="ARBA00014676"/>
    </source>
</evidence>
<keyword evidence="4" id="KW-0808">Transferase</keyword>
<sequence length="769" mass="84073">MPDNSSASDLPRPQTWATRRMREPEPNGNAPAWATRRAISDTRPWTPDPSAPTAPDGDPGSGGTVRSRPSVRRLGAGLVNLPRVAPVDPAEAVLPDPLVPESKRFCWKCLKPVGRSAEGKPGPISGRCANCNSPFNFRPLLANGELVAGQYEVRGCLAYGGMGWIYLARDRNVSDRWVVLKGLQNPMDFEAHVVALAERQFLSEMAHPGIVKIFNFVKHRIADGTQTGFIVMEYVGGRSLKTMLDLCAPERLSVSEAITYIMEVLPALDYLHSFGLAYNDLKPDNIMIGEDEVKLIDLGAVAARESGGNLYGTPGYQAPEFTKTGPTVASDIHTVGRTLAALTLALPTDRDGHKRAGLPEDDPVLRRYPAFRRLLLRATDSDPAQRFPSAYSMYRQLAGVLRGVLAEETGREYPQVSSAFGAPRGEFGIDTLIRQTDGLIDGRHRQLTLDATSVVAALPVPSIDGEDPSAELLSPLLHGDPRLALDTLRQSRAGMRAGTIEEPETFALEGSLTAVRAHLDLRETATAREKLAAIAEKYRNDWRIEWYSGIADLVTGQFEKAYERFDLVHSRIPGEIAPQLALAATSELLLQIANEPAELDRWRLSATQYYRAVWRTNRGVTSAAFGLARRQAADGDTAAAVDTLRQVPETSRHHNAAVLTGCLLRVSRPAPETTQADLDEAAARLQTLPDEPRLLQFQAIVLGAALAWLRGGGHPTHPTATILGSPYTDAGLREGLESVLRTIARTSPRRIHRYALVDLANSLRPRSWW</sequence>
<dbReference type="GO" id="GO:0004674">
    <property type="term" value="F:protein serine/threonine kinase activity"/>
    <property type="evidence" value="ECO:0007669"/>
    <property type="project" value="UniProtKB-KW"/>
</dbReference>
<dbReference type="EC" id="2.7.11.1" evidence="1"/>
<dbReference type="STRING" id="1210086.GCA_001613105_05526"/>
<keyword evidence="7" id="KW-0067">ATP-binding</keyword>
<comment type="caution">
    <text evidence="12">The sequence shown here is derived from an EMBL/GenBank/DDBJ whole genome shotgun (WGS) entry which is preliminary data.</text>
</comment>
<name>A0A370I1C1_9NOCA</name>
<protein>
    <recommendedName>
        <fullName evidence="2">Serine/threonine-protein kinase PknG</fullName>
        <ecNumber evidence="1">2.7.11.1</ecNumber>
    </recommendedName>
</protein>
<evidence type="ECO:0000256" key="5">
    <source>
        <dbReference type="ARBA" id="ARBA00022741"/>
    </source>
</evidence>
<dbReference type="PROSITE" id="PS50011">
    <property type="entry name" value="PROTEIN_KINASE_DOM"/>
    <property type="match status" value="1"/>
</dbReference>
<dbReference type="SUPFAM" id="SSF56112">
    <property type="entry name" value="Protein kinase-like (PK-like)"/>
    <property type="match status" value="1"/>
</dbReference>
<reference evidence="12 13" key="1">
    <citation type="submission" date="2018-07" db="EMBL/GenBank/DDBJ databases">
        <title>Genomic Encyclopedia of Type Strains, Phase IV (KMG-IV): sequencing the most valuable type-strain genomes for metagenomic binning, comparative biology and taxonomic classification.</title>
        <authorList>
            <person name="Goeker M."/>
        </authorList>
    </citation>
    <scope>NUCLEOTIDE SEQUENCE [LARGE SCALE GENOMIC DNA]</scope>
    <source>
        <strain evidence="12 13">DSM 44290</strain>
    </source>
</reference>
<keyword evidence="3" id="KW-0723">Serine/threonine-protein kinase</keyword>
<evidence type="ECO:0000259" key="11">
    <source>
        <dbReference type="PROSITE" id="PS50011"/>
    </source>
</evidence>
<evidence type="ECO:0000313" key="12">
    <source>
        <dbReference type="EMBL" id="RDI64526.1"/>
    </source>
</evidence>
<evidence type="ECO:0000256" key="4">
    <source>
        <dbReference type="ARBA" id="ARBA00022679"/>
    </source>
</evidence>
<dbReference type="Pfam" id="PF00069">
    <property type="entry name" value="Pkinase"/>
    <property type="match status" value="1"/>
</dbReference>
<proteinExistence type="predicted"/>
<dbReference type="Pfam" id="PF16919">
    <property type="entry name" value="PknG_rubred"/>
    <property type="match status" value="1"/>
</dbReference>
<evidence type="ECO:0000256" key="3">
    <source>
        <dbReference type="ARBA" id="ARBA00022527"/>
    </source>
</evidence>
<dbReference type="InterPro" id="IPR031634">
    <property type="entry name" value="PknG_rubred"/>
</dbReference>
<comment type="catalytic activity">
    <reaction evidence="9">
        <text>L-seryl-[protein] + ATP = O-phospho-L-seryl-[protein] + ADP + H(+)</text>
        <dbReference type="Rhea" id="RHEA:17989"/>
        <dbReference type="Rhea" id="RHEA-COMP:9863"/>
        <dbReference type="Rhea" id="RHEA-COMP:11604"/>
        <dbReference type="ChEBI" id="CHEBI:15378"/>
        <dbReference type="ChEBI" id="CHEBI:29999"/>
        <dbReference type="ChEBI" id="CHEBI:30616"/>
        <dbReference type="ChEBI" id="CHEBI:83421"/>
        <dbReference type="ChEBI" id="CHEBI:456216"/>
        <dbReference type="EC" id="2.7.11.1"/>
    </reaction>
</comment>
<dbReference type="PANTHER" id="PTHR24363:SF0">
    <property type="entry name" value="SERINE_THREONINE KINASE LIKE DOMAIN CONTAINING 1"/>
    <property type="match status" value="1"/>
</dbReference>
<dbReference type="RefSeq" id="WP_068003818.1">
    <property type="nucleotide sequence ID" value="NZ_QQBC01000008.1"/>
</dbReference>
<dbReference type="PROSITE" id="PS00108">
    <property type="entry name" value="PROTEIN_KINASE_ST"/>
    <property type="match status" value="1"/>
</dbReference>
<keyword evidence="5" id="KW-0547">Nucleotide-binding</keyword>
<dbReference type="Gene3D" id="3.30.200.20">
    <property type="entry name" value="Phosphorylase Kinase, domain 1"/>
    <property type="match status" value="1"/>
</dbReference>
<dbReference type="EMBL" id="QQBC01000008">
    <property type="protein sequence ID" value="RDI64526.1"/>
    <property type="molecule type" value="Genomic_DNA"/>
</dbReference>
<dbReference type="GO" id="GO:0005524">
    <property type="term" value="F:ATP binding"/>
    <property type="evidence" value="ECO:0007669"/>
    <property type="project" value="UniProtKB-KW"/>
</dbReference>
<accession>A0A370I1C1</accession>
<feature type="region of interest" description="Disordered" evidence="10">
    <location>
        <begin position="1"/>
        <end position="70"/>
    </location>
</feature>
<dbReference type="CDD" id="cd14014">
    <property type="entry name" value="STKc_PknB_like"/>
    <property type="match status" value="1"/>
</dbReference>
<evidence type="ECO:0000256" key="10">
    <source>
        <dbReference type="SAM" id="MobiDB-lite"/>
    </source>
</evidence>
<dbReference type="SMART" id="SM00220">
    <property type="entry name" value="S_TKc"/>
    <property type="match status" value="1"/>
</dbReference>
<dbReference type="Pfam" id="PF16918">
    <property type="entry name" value="PknG_TPR"/>
    <property type="match status" value="1"/>
</dbReference>
<dbReference type="InterPro" id="IPR011990">
    <property type="entry name" value="TPR-like_helical_dom_sf"/>
</dbReference>
<evidence type="ECO:0000313" key="13">
    <source>
        <dbReference type="Proteomes" id="UP000254869"/>
    </source>
</evidence>
<dbReference type="PANTHER" id="PTHR24363">
    <property type="entry name" value="SERINE/THREONINE PROTEIN KINASE"/>
    <property type="match status" value="1"/>
</dbReference>
<feature type="domain" description="Protein kinase" evidence="11">
    <location>
        <begin position="151"/>
        <end position="398"/>
    </location>
</feature>
<gene>
    <name evidence="12" type="ORF">DFR76_108359</name>
</gene>
<organism evidence="12 13">
    <name type="scientific">Nocardia pseudobrasiliensis</name>
    <dbReference type="NCBI Taxonomy" id="45979"/>
    <lineage>
        <taxon>Bacteria</taxon>
        <taxon>Bacillati</taxon>
        <taxon>Actinomycetota</taxon>
        <taxon>Actinomycetes</taxon>
        <taxon>Mycobacteriales</taxon>
        <taxon>Nocardiaceae</taxon>
        <taxon>Nocardia</taxon>
    </lineage>
</organism>
<dbReference type="Gene3D" id="1.25.40.10">
    <property type="entry name" value="Tetratricopeptide repeat domain"/>
    <property type="match status" value="2"/>
</dbReference>
<evidence type="ECO:0000256" key="1">
    <source>
        <dbReference type="ARBA" id="ARBA00012513"/>
    </source>
</evidence>
<comment type="catalytic activity">
    <reaction evidence="8">
        <text>L-threonyl-[protein] + ATP = O-phospho-L-threonyl-[protein] + ADP + H(+)</text>
        <dbReference type="Rhea" id="RHEA:46608"/>
        <dbReference type="Rhea" id="RHEA-COMP:11060"/>
        <dbReference type="Rhea" id="RHEA-COMP:11605"/>
        <dbReference type="ChEBI" id="CHEBI:15378"/>
        <dbReference type="ChEBI" id="CHEBI:30013"/>
        <dbReference type="ChEBI" id="CHEBI:30616"/>
        <dbReference type="ChEBI" id="CHEBI:61977"/>
        <dbReference type="ChEBI" id="CHEBI:456216"/>
        <dbReference type="EC" id="2.7.11.1"/>
    </reaction>
</comment>
<dbReference type="Gene3D" id="1.10.510.10">
    <property type="entry name" value="Transferase(Phosphotransferase) domain 1"/>
    <property type="match status" value="1"/>
</dbReference>
<dbReference type="InterPro" id="IPR008271">
    <property type="entry name" value="Ser/Thr_kinase_AS"/>
</dbReference>
<evidence type="ECO:0000256" key="6">
    <source>
        <dbReference type="ARBA" id="ARBA00022777"/>
    </source>
</evidence>
<evidence type="ECO:0000256" key="8">
    <source>
        <dbReference type="ARBA" id="ARBA00047899"/>
    </source>
</evidence>
<dbReference type="InterPro" id="IPR000719">
    <property type="entry name" value="Prot_kinase_dom"/>
</dbReference>
<keyword evidence="13" id="KW-1185">Reference proteome</keyword>
<dbReference type="InterPro" id="IPR031636">
    <property type="entry name" value="PknG_TPR"/>
</dbReference>
<evidence type="ECO:0000256" key="9">
    <source>
        <dbReference type="ARBA" id="ARBA00048679"/>
    </source>
</evidence>
<evidence type="ECO:0000256" key="7">
    <source>
        <dbReference type="ARBA" id="ARBA00022840"/>
    </source>
</evidence>